<name>A0A5B7GBY3_PORTR</name>
<dbReference type="AlphaFoldDB" id="A0A5B7GBY3"/>
<evidence type="ECO:0000313" key="2">
    <source>
        <dbReference type="EMBL" id="MPC55159.1"/>
    </source>
</evidence>
<accession>A0A5B7GBY3</accession>
<organism evidence="2 3">
    <name type="scientific">Portunus trituberculatus</name>
    <name type="common">Swimming crab</name>
    <name type="synonym">Neptunus trituberculatus</name>
    <dbReference type="NCBI Taxonomy" id="210409"/>
    <lineage>
        <taxon>Eukaryota</taxon>
        <taxon>Metazoa</taxon>
        <taxon>Ecdysozoa</taxon>
        <taxon>Arthropoda</taxon>
        <taxon>Crustacea</taxon>
        <taxon>Multicrustacea</taxon>
        <taxon>Malacostraca</taxon>
        <taxon>Eumalacostraca</taxon>
        <taxon>Eucarida</taxon>
        <taxon>Decapoda</taxon>
        <taxon>Pleocyemata</taxon>
        <taxon>Brachyura</taxon>
        <taxon>Eubrachyura</taxon>
        <taxon>Portunoidea</taxon>
        <taxon>Portunidae</taxon>
        <taxon>Portuninae</taxon>
        <taxon>Portunus</taxon>
    </lineage>
</organism>
<comment type="caution">
    <text evidence="2">The sequence shown here is derived from an EMBL/GenBank/DDBJ whole genome shotgun (WGS) entry which is preliminary data.</text>
</comment>
<sequence>MPPRGRVVASRPCGIRGTHSDSPGAATPITTPPRHGKGQRGKLPITGYSGSSYV</sequence>
<dbReference type="Proteomes" id="UP000324222">
    <property type="component" value="Unassembled WGS sequence"/>
</dbReference>
<feature type="region of interest" description="Disordered" evidence="1">
    <location>
        <begin position="1"/>
        <end position="54"/>
    </location>
</feature>
<protein>
    <submittedName>
        <fullName evidence="2">Uncharacterized protein</fullName>
    </submittedName>
</protein>
<evidence type="ECO:0000313" key="3">
    <source>
        <dbReference type="Proteomes" id="UP000324222"/>
    </source>
</evidence>
<reference evidence="2" key="1">
    <citation type="submission" date="2019-05" db="EMBL/GenBank/DDBJ databases">
        <title>Another draft genome of Portunus trituberculatus and its Hox gene families provides insights of decapod evolution.</title>
        <authorList>
            <person name="Jeong J.-H."/>
            <person name="Song I."/>
            <person name="Kim S."/>
            <person name="Choi T."/>
            <person name="Kim D."/>
            <person name="Ryu S."/>
            <person name="Kim W."/>
        </authorList>
    </citation>
    <scope>NUCLEOTIDE SEQUENCE [LARGE SCALE GENOMIC DNA]</scope>
    <source>
        <tissue evidence="2">Muscle</tissue>
    </source>
</reference>
<keyword evidence="3" id="KW-1185">Reference proteome</keyword>
<evidence type="ECO:0000256" key="1">
    <source>
        <dbReference type="SAM" id="MobiDB-lite"/>
    </source>
</evidence>
<proteinExistence type="predicted"/>
<gene>
    <name evidence="2" type="ORF">E2C01_049091</name>
</gene>
<dbReference type="EMBL" id="VSRR010012936">
    <property type="protein sequence ID" value="MPC55159.1"/>
    <property type="molecule type" value="Genomic_DNA"/>
</dbReference>